<feature type="domain" description="Ras-associating" evidence="12">
    <location>
        <begin position="296"/>
        <end position="384"/>
    </location>
</feature>
<evidence type="ECO:0000259" key="9">
    <source>
        <dbReference type="PROSITE" id="PS50057"/>
    </source>
</evidence>
<dbReference type="SUPFAM" id="SSF64268">
    <property type="entry name" value="PX domain"/>
    <property type="match status" value="1"/>
</dbReference>
<dbReference type="Gene3D" id="3.10.20.90">
    <property type="entry name" value="Phosphatidylinositol 3-kinase Catalytic Subunit, Chain A, domain 1"/>
    <property type="match status" value="1"/>
</dbReference>
<dbReference type="Gene3D" id="2.30.29.30">
    <property type="entry name" value="Pleckstrin-homology domain (PH domain)/Phosphotyrosine-binding domain (PTB)"/>
    <property type="match status" value="1"/>
</dbReference>
<dbReference type="SMART" id="SM00312">
    <property type="entry name" value="PX"/>
    <property type="match status" value="1"/>
</dbReference>
<dbReference type="InterPro" id="IPR001478">
    <property type="entry name" value="PDZ"/>
</dbReference>
<evidence type="ECO:0000259" key="12">
    <source>
        <dbReference type="PROSITE" id="PS50200"/>
    </source>
</evidence>
<evidence type="ECO:0000256" key="8">
    <source>
        <dbReference type="SAM" id="MobiDB-lite"/>
    </source>
</evidence>
<evidence type="ECO:0000256" key="3">
    <source>
        <dbReference type="ARBA" id="ARBA00015282"/>
    </source>
</evidence>
<dbReference type="GO" id="GO:0032456">
    <property type="term" value="P:endocytic recycling"/>
    <property type="evidence" value="ECO:0007669"/>
    <property type="project" value="TreeGrafter"/>
</dbReference>
<feature type="domain" description="PDZ" evidence="10">
    <location>
        <begin position="19"/>
        <end position="112"/>
    </location>
</feature>
<keyword evidence="6" id="KW-0472">Membrane</keyword>
<dbReference type="GO" id="GO:0006886">
    <property type="term" value="P:intracellular protein transport"/>
    <property type="evidence" value="ECO:0007669"/>
    <property type="project" value="TreeGrafter"/>
</dbReference>
<dbReference type="Pfam" id="PF00787">
    <property type="entry name" value="PX"/>
    <property type="match status" value="1"/>
</dbReference>
<feature type="region of interest" description="Disordered" evidence="8">
    <location>
        <begin position="566"/>
        <end position="594"/>
    </location>
</feature>
<protein>
    <recommendedName>
        <fullName evidence="3">Sorting nexin-17</fullName>
    </recommendedName>
</protein>
<comment type="function">
    <text evidence="7">Critical regulator of endosomal recycling of numerous surface proteins, including integrins, signaling receptor and channels. Binds to NPxY sequences in the cytoplasmic tails of target cargos. Associates with retriever and CCC complexes to prevent lysosomal degradation and promote cell surface recycling of numerous cargos such as integrins ITGB1, ITGB5 and their associated alpha subunits. Also required for maintenance of normal cell surface levels of APP and LRP1. Interacts with membranes containing phosphatidylinositol 3-phosphate (PtdIns(3P)).</text>
</comment>
<dbReference type="GO" id="GO:0032266">
    <property type="term" value="F:phosphatidylinositol-3-phosphate binding"/>
    <property type="evidence" value="ECO:0007669"/>
    <property type="project" value="InterPro"/>
</dbReference>
<dbReference type="SMART" id="SM00228">
    <property type="entry name" value="PDZ"/>
    <property type="match status" value="1"/>
</dbReference>
<dbReference type="InterPro" id="IPR000159">
    <property type="entry name" value="RA_dom"/>
</dbReference>
<evidence type="ECO:0000256" key="5">
    <source>
        <dbReference type="ARBA" id="ARBA00023121"/>
    </source>
</evidence>
<dbReference type="PANTHER" id="PTHR12431">
    <property type="entry name" value="SORTING NEXIN 17 AND 27"/>
    <property type="match status" value="1"/>
</dbReference>
<evidence type="ECO:0000256" key="2">
    <source>
        <dbReference type="ARBA" id="ARBA00004412"/>
    </source>
</evidence>
<dbReference type="SUPFAM" id="SSF50156">
    <property type="entry name" value="PDZ domain-like"/>
    <property type="match status" value="1"/>
</dbReference>
<dbReference type="Pfam" id="PF00595">
    <property type="entry name" value="PDZ"/>
    <property type="match status" value="1"/>
</dbReference>
<dbReference type="Gene3D" id="1.20.80.60">
    <property type="match status" value="1"/>
</dbReference>
<keyword evidence="5" id="KW-0446">Lipid-binding</keyword>
<dbReference type="InterPro" id="IPR036034">
    <property type="entry name" value="PDZ_sf"/>
</dbReference>
<dbReference type="PROSITE" id="PS50195">
    <property type="entry name" value="PX"/>
    <property type="match status" value="1"/>
</dbReference>
<dbReference type="FunFam" id="2.30.42.10:FF:000061">
    <property type="entry name" value="sorting nexin-27 isoform X2"/>
    <property type="match status" value="1"/>
</dbReference>
<dbReference type="PROSITE" id="PS50106">
    <property type="entry name" value="PDZ"/>
    <property type="match status" value="1"/>
</dbReference>
<dbReference type="InterPro" id="IPR001683">
    <property type="entry name" value="PX_dom"/>
</dbReference>
<feature type="region of interest" description="Disordered" evidence="8">
    <location>
        <begin position="258"/>
        <end position="286"/>
    </location>
</feature>
<dbReference type="InterPro" id="IPR040842">
    <property type="entry name" value="SNX17/31_FERM"/>
</dbReference>
<dbReference type="InterPro" id="IPR000299">
    <property type="entry name" value="FERM_domain"/>
</dbReference>
<dbReference type="Gene3D" id="2.30.42.10">
    <property type="match status" value="1"/>
</dbReference>
<dbReference type="Gene3D" id="3.30.1520.10">
    <property type="entry name" value="Phox-like domain"/>
    <property type="match status" value="1"/>
</dbReference>
<dbReference type="PROSITE" id="PS50057">
    <property type="entry name" value="FERM_3"/>
    <property type="match status" value="1"/>
</dbReference>
<dbReference type="AlphaFoldDB" id="A0A6F9DTX1"/>
<dbReference type="PROSITE" id="PS50200">
    <property type="entry name" value="RA"/>
    <property type="match status" value="1"/>
</dbReference>
<dbReference type="InterPro" id="IPR011993">
    <property type="entry name" value="PH-like_dom_sf"/>
</dbReference>
<dbReference type="InterPro" id="IPR037827">
    <property type="entry name" value="SNX27_FERM-like_dom"/>
</dbReference>
<organism evidence="13">
    <name type="scientific">Phallusia mammillata</name>
    <dbReference type="NCBI Taxonomy" id="59560"/>
    <lineage>
        <taxon>Eukaryota</taxon>
        <taxon>Metazoa</taxon>
        <taxon>Chordata</taxon>
        <taxon>Tunicata</taxon>
        <taxon>Ascidiacea</taxon>
        <taxon>Phlebobranchia</taxon>
        <taxon>Ascidiidae</taxon>
        <taxon>Phallusia</taxon>
    </lineage>
</organism>
<dbReference type="CDD" id="cd23070">
    <property type="entry name" value="PDZ_SNX27-like"/>
    <property type="match status" value="1"/>
</dbReference>
<comment type="subcellular location">
    <subcellularLocation>
        <location evidence="2">Early endosome</location>
    </subcellularLocation>
    <subcellularLocation>
        <location evidence="1">Endomembrane system</location>
        <topology evidence="1">Peripheral membrane protein</topology>
    </subcellularLocation>
</comment>
<evidence type="ECO:0000259" key="10">
    <source>
        <dbReference type="PROSITE" id="PS50106"/>
    </source>
</evidence>
<evidence type="ECO:0000259" key="11">
    <source>
        <dbReference type="PROSITE" id="PS50195"/>
    </source>
</evidence>
<dbReference type="Pfam" id="PF18116">
    <property type="entry name" value="SNX17_FERM_C"/>
    <property type="match status" value="1"/>
</dbReference>
<sequence>MADGERSRKRDDIYKGPRTVSIEKTDTGFGFNVRGQVSEGGQLKSINGVLYAPLQHVSAILENGSAETAGVRPGDRILKVNGESVEGATHKQVVELIKAGGDSLTMTVISVPARDAQRLDPDDDFFYDYTDVKSINVAVPKFEHVEENGSKFVVYEVTLYGKFAAKRRYSEFLMLYEELMKIFTDFEYPKFPGKWPFGLSAVQLEKRRIMLENFIKETFKIRVIFECDLVQDFLNTDAMDPIHKDPDEPELHAYNADEDLGQDMPTKPKLKQVTEPSPKSHEKFNGIAEKKNYKQAANVLRIFLPNQTTSTLPLDEKVTAGDICEKMCKSLELEERLHPLYSLFIRREKNFYCRLSPDEYPNTYMTLASTNRKRSDFALRKWLFNPRQEQALLGGSNTISLLFGQAVDDIKEGRLTVSSRHASQLKMLASQEKHQDYVELATKSPSYGSVTFPHCSCDSRKRGHVIVNISSTAFKLFACTDDGEIESQVIEFEWPEMQNWEVKKDEDLEESDEKYISFCFQYQRGTKKPRWVKVYSKYADYMNDCFSRVMTEISWEEELRSGNDISEGNIFSADVIPPSTDNQEEEKEESEENP</sequence>
<dbReference type="Pfam" id="PF00788">
    <property type="entry name" value="RA"/>
    <property type="match status" value="1"/>
</dbReference>
<evidence type="ECO:0000256" key="1">
    <source>
        <dbReference type="ARBA" id="ARBA00004184"/>
    </source>
</evidence>
<dbReference type="GO" id="GO:0005769">
    <property type="term" value="C:early endosome"/>
    <property type="evidence" value="ECO:0007669"/>
    <property type="project" value="UniProtKB-SubCell"/>
</dbReference>
<dbReference type="CDD" id="cd13338">
    <property type="entry name" value="FERM-like_C_SNX27"/>
    <property type="match status" value="1"/>
</dbReference>
<keyword evidence="4" id="KW-0967">Endosome</keyword>
<feature type="compositionally biased region" description="Acidic residues" evidence="8">
    <location>
        <begin position="582"/>
        <end position="594"/>
    </location>
</feature>
<gene>
    <name evidence="13" type="primary">Snx27</name>
</gene>
<feature type="domain" description="PX" evidence="11">
    <location>
        <begin position="133"/>
        <end position="241"/>
    </location>
</feature>
<accession>A0A6F9DTX1</accession>
<name>A0A6F9DTX1_9ASCI</name>
<dbReference type="EMBL" id="LR790598">
    <property type="protein sequence ID" value="CAB3266460.1"/>
    <property type="molecule type" value="mRNA"/>
</dbReference>
<evidence type="ECO:0000256" key="4">
    <source>
        <dbReference type="ARBA" id="ARBA00022753"/>
    </source>
</evidence>
<proteinExistence type="evidence at transcript level"/>
<dbReference type="PANTHER" id="PTHR12431:SF19">
    <property type="entry name" value="SORTING NEXIN-27"/>
    <property type="match status" value="1"/>
</dbReference>
<feature type="domain" description="FERM" evidence="9">
    <location>
        <begin position="298"/>
        <end position="594"/>
    </location>
</feature>
<evidence type="ECO:0000256" key="6">
    <source>
        <dbReference type="ARBA" id="ARBA00023136"/>
    </source>
</evidence>
<reference evidence="13" key="1">
    <citation type="submission" date="2020-04" db="EMBL/GenBank/DDBJ databases">
        <authorList>
            <person name="Neveu A P."/>
        </authorList>
    </citation>
    <scope>NUCLEOTIDE SEQUENCE</scope>
    <source>
        <tissue evidence="13">Whole embryo</tissue>
    </source>
</reference>
<dbReference type="InterPro" id="IPR036871">
    <property type="entry name" value="PX_dom_sf"/>
</dbReference>
<dbReference type="GO" id="GO:0007165">
    <property type="term" value="P:signal transduction"/>
    <property type="evidence" value="ECO:0007669"/>
    <property type="project" value="InterPro"/>
</dbReference>
<evidence type="ECO:0000313" key="13">
    <source>
        <dbReference type="EMBL" id="CAB3266460.1"/>
    </source>
</evidence>
<evidence type="ECO:0000256" key="7">
    <source>
        <dbReference type="ARBA" id="ARBA00045612"/>
    </source>
</evidence>